<organism evidence="4 5">
    <name type="scientific">Zancudomyces culisetae</name>
    <name type="common">Gut fungus</name>
    <name type="synonym">Smittium culisetae</name>
    <dbReference type="NCBI Taxonomy" id="1213189"/>
    <lineage>
        <taxon>Eukaryota</taxon>
        <taxon>Fungi</taxon>
        <taxon>Fungi incertae sedis</taxon>
        <taxon>Zoopagomycota</taxon>
        <taxon>Kickxellomycotina</taxon>
        <taxon>Harpellomycetes</taxon>
        <taxon>Harpellales</taxon>
        <taxon>Legeriomycetaceae</taxon>
        <taxon>Zancudomyces</taxon>
    </lineage>
</organism>
<sequence length="1481" mass="166388">MNTNKIEKGNKKNNRKPKEEEEEEEFPRGRGGTAQEVGEARGNANKTQYNKNNKRKRASKGVDTDSEGEGEGKAETKKASQKKGKKKVEQQEKKKKKSQAKVEKEEKGDDEGDSDSEGGESDDAMQVDSFGEDDDEKRSKQGESEEREVVDDGVEEEDELAVKKISEINYKRIAKGAKALGVVTKIGELGLTVMIANQVVGDIPITQISEELNKRISKALQEEEEEKEEDVINLNNMFRLGQMVKCVVSSNKDKKGSKVEMSMNPREVNKGMKREELREGMIITVSVSSVEDHGYVVNTGIEGNTGFIKKNSTKKDMSDDDDSDDEEEKREYQVGQVIEAIITKVSEEDDDGGYGKSKKNKKSRTMNVGSIRGRTIELSDDHELKSRTMVVDTIPSVMAIQPLQLVEGIVVAVGEKGILVEFMGFYKCEIERQNLEIRNNNNNNEVVKIGDMVKFRIVYVMITPQEREIRGSTVGRVMELEEPRLVGNKKDNSSIEFDEWWPVRYGEIIASKIIKVDARKGIEMKRIDNGGVNRTIRERKVIAEARRVEKENINKYRVGEIVNSRVIGYSGLQNVLLVSMETKVMKSKIFSIRDIKVGEIVKGTIIKRDIHSQKSGGGAGGGGGGIMVKLSEYINGYIDKDQISDILGSSTSSGLASILESSKYQENAAIRVRVIGVDVGRKKVYLSSKKTILELKEKDVISEQEGVAVGKESVGVIKKIVTNNNGGVVVEFFNNIKGFIPRSMLTREEMEESIKIGKSISVEVVKNDKQLIVIPNKSKYRKYLGTNSSLELLQQQQQQQQNGSGSGNNNNEGMKLYRQGDIISGKDNEIKVMEVTSNGIMVAINEQVLARISTQHLSDHMDNINNRIKDGFKTNVEIKDRDLIILGERQSRQNNGILIYEASFKDALIYSVKNITKTNKDKNGYKEGSIVAGYVVKVTRNQVIVKFINKTFGTESGDVIGVTGGLNMVMDKYVADANEYYKVDQTVLAKIIKINHVNIDNENENENENGAQYSTNAIKMIINLNPNEIFTETNKKLVQDYEYIFVNQLLFEKFSANEKDDLEMIGRIDKVRILEKYSYGYKVEPIVNIQDGKNNNKYKTGFIPIEHVITLNEQEKGEKEGEIVEAIVLDTNSSSRIIDYSMQKRLIENRNSKINTNTNTNSINDNKKYEMVVELVKQDYLVLSIPSLSNKLVIASNKNYNHRPNPFTKENTISSFKINQKVFAKFIHQSNNNNNNKNNKKNNDNDYSSIIVKILSSNTSSSTNNNTNSNTNKSNENANENTSDNTNAKNDEFLNIQIENSVDSSITCIRDYYTHLENNTPLICEYTSHSDHSINYKLADNVTATLHISDISLQSCFDLNSLEFENVLEKFVSLIEKEKENSKVKYFIKKIHLAKSLVSTSSGGLKKPITIELTVNDLKSDTNTNTNTEIKNNKIKEYGFTSKLTTFTNKSKNLNSNSTLSSSNNGGMVLELVVDKHIYQN</sequence>
<dbReference type="InterPro" id="IPR045209">
    <property type="entry name" value="Rrp5"/>
</dbReference>
<dbReference type="GO" id="GO:0003723">
    <property type="term" value="F:RNA binding"/>
    <property type="evidence" value="ECO:0007669"/>
    <property type="project" value="TreeGrafter"/>
</dbReference>
<dbReference type="GO" id="GO:0006364">
    <property type="term" value="P:rRNA processing"/>
    <property type="evidence" value="ECO:0007669"/>
    <property type="project" value="InterPro"/>
</dbReference>
<keyword evidence="1" id="KW-0175">Coiled coil</keyword>
<feature type="region of interest" description="Disordered" evidence="2">
    <location>
        <begin position="306"/>
        <end position="330"/>
    </location>
</feature>
<dbReference type="PANTHER" id="PTHR23270">
    <property type="entry name" value="PROGRAMMED CELL DEATH PROTEIN 11 PRE-RRNA PROCESSING PROTEIN RRP5"/>
    <property type="match status" value="1"/>
</dbReference>
<dbReference type="PROSITE" id="PS50126">
    <property type="entry name" value="S1"/>
    <property type="match status" value="6"/>
</dbReference>
<evidence type="ECO:0000313" key="4">
    <source>
        <dbReference type="EMBL" id="OMH82297.1"/>
    </source>
</evidence>
<evidence type="ECO:0000256" key="1">
    <source>
        <dbReference type="SAM" id="Coils"/>
    </source>
</evidence>
<dbReference type="EMBL" id="LSSK01000697">
    <property type="protein sequence ID" value="OMH82297.1"/>
    <property type="molecule type" value="Genomic_DNA"/>
</dbReference>
<feature type="compositionally biased region" description="Acidic residues" evidence="2">
    <location>
        <begin position="108"/>
        <end position="135"/>
    </location>
</feature>
<dbReference type="Pfam" id="PF00575">
    <property type="entry name" value="S1"/>
    <property type="match status" value="3"/>
</dbReference>
<feature type="coiled-coil region" evidence="1">
    <location>
        <begin position="209"/>
        <end position="237"/>
    </location>
</feature>
<protein>
    <submittedName>
        <fullName evidence="4">Protein RRP5-like protein</fullName>
    </submittedName>
</protein>
<dbReference type="OrthoDB" id="412781at2759"/>
<comment type="caution">
    <text evidence="4">The sequence shown here is derived from an EMBL/GenBank/DDBJ whole genome shotgun (WGS) entry which is preliminary data.</text>
</comment>
<feature type="region of interest" description="Disordered" evidence="2">
    <location>
        <begin position="1258"/>
        <end position="1288"/>
    </location>
</feature>
<evidence type="ECO:0000313" key="5">
    <source>
        <dbReference type="Proteomes" id="UP000188320"/>
    </source>
</evidence>
<feature type="compositionally biased region" description="Acidic residues" evidence="2">
    <location>
        <begin position="318"/>
        <end position="328"/>
    </location>
</feature>
<dbReference type="PANTHER" id="PTHR23270:SF10">
    <property type="entry name" value="PROTEIN RRP5 HOMOLOG"/>
    <property type="match status" value="1"/>
</dbReference>
<feature type="domain" description="S1 motif" evidence="3">
    <location>
        <begin position="710"/>
        <end position="777"/>
    </location>
</feature>
<proteinExistence type="predicted"/>
<feature type="domain" description="S1 motif" evidence="3">
    <location>
        <begin position="280"/>
        <end position="359"/>
    </location>
</feature>
<dbReference type="Proteomes" id="UP000188320">
    <property type="component" value="Unassembled WGS sequence"/>
</dbReference>
<name>A0A1R1PMW8_ZANCU</name>
<keyword evidence="5" id="KW-1185">Reference proteome</keyword>
<gene>
    <name evidence="4" type="ORF">AX774_g4224</name>
</gene>
<feature type="domain" description="S1 motif" evidence="3">
    <location>
        <begin position="598"/>
        <end position="689"/>
    </location>
</feature>
<feature type="compositionally biased region" description="Basic and acidic residues" evidence="2">
    <location>
        <begin position="1"/>
        <end position="10"/>
    </location>
</feature>
<evidence type="ECO:0000256" key="2">
    <source>
        <dbReference type="SAM" id="MobiDB-lite"/>
    </source>
</evidence>
<feature type="compositionally biased region" description="Acidic residues" evidence="2">
    <location>
        <begin position="145"/>
        <end position="156"/>
    </location>
</feature>
<feature type="compositionally biased region" description="Low complexity" evidence="2">
    <location>
        <begin position="1258"/>
        <end position="1283"/>
    </location>
</feature>
<dbReference type="SUPFAM" id="SSF50249">
    <property type="entry name" value="Nucleic acid-binding proteins"/>
    <property type="match status" value="6"/>
</dbReference>
<dbReference type="SMART" id="SM00316">
    <property type="entry name" value="S1"/>
    <property type="match status" value="6"/>
</dbReference>
<feature type="domain" description="S1 motif" evidence="3">
    <location>
        <begin position="820"/>
        <end position="889"/>
    </location>
</feature>
<feature type="compositionally biased region" description="Low complexity" evidence="2">
    <location>
        <begin position="794"/>
        <end position="813"/>
    </location>
</feature>
<feature type="region of interest" description="Disordered" evidence="2">
    <location>
        <begin position="794"/>
        <end position="814"/>
    </location>
</feature>
<dbReference type="Pfam" id="PF24682">
    <property type="entry name" value="OB_RRP5"/>
    <property type="match status" value="1"/>
</dbReference>
<accession>A0A1R1PMW8</accession>
<feature type="domain" description="S1 motif" evidence="3">
    <location>
        <begin position="403"/>
        <end position="474"/>
    </location>
</feature>
<evidence type="ECO:0000259" key="3">
    <source>
        <dbReference type="PROSITE" id="PS50126"/>
    </source>
</evidence>
<feature type="region of interest" description="Disordered" evidence="2">
    <location>
        <begin position="1"/>
        <end position="156"/>
    </location>
</feature>
<dbReference type="InterPro" id="IPR003029">
    <property type="entry name" value="S1_domain"/>
</dbReference>
<dbReference type="InterPro" id="IPR012340">
    <property type="entry name" value="NA-bd_OB-fold"/>
</dbReference>
<reference evidence="5" key="1">
    <citation type="submission" date="2017-01" db="EMBL/GenBank/DDBJ databases">
        <authorList>
            <person name="Wang Y."/>
            <person name="White M."/>
            <person name="Kvist S."/>
            <person name="Moncalvo J.-M."/>
        </authorList>
    </citation>
    <scope>NUCLEOTIDE SEQUENCE [LARGE SCALE GENOMIC DNA]</scope>
    <source>
        <strain evidence="5">COL-18-3</strain>
    </source>
</reference>
<dbReference type="InterPro" id="IPR057300">
    <property type="entry name" value="OB_Rrp5"/>
</dbReference>
<feature type="domain" description="S1 motif" evidence="3">
    <location>
        <begin position="176"/>
        <end position="264"/>
    </location>
</feature>
<dbReference type="GO" id="GO:0032040">
    <property type="term" value="C:small-subunit processome"/>
    <property type="evidence" value="ECO:0007669"/>
    <property type="project" value="TreeGrafter"/>
</dbReference>
<dbReference type="Gene3D" id="2.40.50.140">
    <property type="entry name" value="Nucleic acid-binding proteins"/>
    <property type="match status" value="5"/>
</dbReference>